<dbReference type="AlphaFoldDB" id="A0A9W5YGL1"/>
<dbReference type="InterPro" id="IPR017853">
    <property type="entry name" value="GH"/>
</dbReference>
<keyword evidence="1" id="KW-0732">Signal</keyword>
<feature type="signal peptide" evidence="1">
    <location>
        <begin position="1"/>
        <end position="27"/>
    </location>
</feature>
<evidence type="ECO:0000313" key="3">
    <source>
        <dbReference type="EMBL" id="GKX32286.1"/>
    </source>
</evidence>
<gene>
    <name evidence="3" type="ORF">SH1V18_47660</name>
</gene>
<feature type="domain" description="Chitinase II/V-like catalytic" evidence="2">
    <location>
        <begin position="101"/>
        <end position="425"/>
    </location>
</feature>
<dbReference type="InterPro" id="IPR011583">
    <property type="entry name" value="Chitinase_II/V-like_cat"/>
</dbReference>
<feature type="chain" id="PRO_5040820988" description="Chitinase II/V-like catalytic domain-containing protein" evidence="1">
    <location>
        <begin position="28"/>
        <end position="450"/>
    </location>
</feature>
<accession>A0A9W5YGL1</accession>
<dbReference type="Gene3D" id="3.20.20.80">
    <property type="entry name" value="Glycosidases"/>
    <property type="match status" value="1"/>
</dbReference>
<comment type="caution">
    <text evidence="3">The sequence shown here is derived from an EMBL/GenBank/DDBJ whole genome shotgun (WGS) entry which is preliminary data.</text>
</comment>
<keyword evidence="4" id="KW-1185">Reference proteome</keyword>
<sequence length="450" mass="52042">MIFKRGYKLLVCILLVSSLIPTSISNAKTTFAQTSDDYIETYTVTNEKTSKDIDGINYNSDIYMPISKMADILGKDILVEDKNIKITPRDNDEKLQLKEDFVLHGFYALSSLNQFNDMYNSGTLSNFDSLSFGWSRIDQVGDGVELVFDGADYKIPDSYEKPLNKMGNMPRQLMIYVNDNGNRNDYFKAIFNDMDSIIDDIVSIVNGTNISYKDLSFDGVTIDFENVNGEDQDDFVKFLKSLKDRLGKKTVYVALPSYKYHVSYKFKEILDVVDYAILMEHDYDMKVKSSTFNNIITDPLTPIDEIEKDIKDLIQIVGDNNKRKLLLQINFGSAQWIDQGENYAKFTPSYDKIYNRICKELAKNVKIEDLLYYSDNYQNPYLIYTNTNNQKNFMWYENWISVLAKIKLANNYNMGGISLWRLGTMPNYYSKIGKEAGFDVWYQLSNLFNN</sequence>
<dbReference type="EMBL" id="BRLB01000030">
    <property type="protein sequence ID" value="GKX32286.1"/>
    <property type="molecule type" value="Genomic_DNA"/>
</dbReference>
<dbReference type="Gene3D" id="3.10.50.10">
    <property type="match status" value="1"/>
</dbReference>
<dbReference type="SUPFAM" id="SSF51445">
    <property type="entry name" value="(Trans)glycosidases"/>
    <property type="match status" value="1"/>
</dbReference>
<organism evidence="3 4">
    <name type="scientific">Vallitalea longa</name>
    <dbReference type="NCBI Taxonomy" id="2936439"/>
    <lineage>
        <taxon>Bacteria</taxon>
        <taxon>Bacillati</taxon>
        <taxon>Bacillota</taxon>
        <taxon>Clostridia</taxon>
        <taxon>Lachnospirales</taxon>
        <taxon>Vallitaleaceae</taxon>
        <taxon>Vallitalea</taxon>
    </lineage>
</organism>
<dbReference type="PANTHER" id="PTHR46066:SF2">
    <property type="entry name" value="CHITINASE DOMAIN-CONTAINING PROTEIN 1"/>
    <property type="match status" value="1"/>
</dbReference>
<dbReference type="GO" id="GO:0008061">
    <property type="term" value="F:chitin binding"/>
    <property type="evidence" value="ECO:0007669"/>
    <property type="project" value="InterPro"/>
</dbReference>
<dbReference type="Proteomes" id="UP001144256">
    <property type="component" value="Unassembled WGS sequence"/>
</dbReference>
<name>A0A9W5YGL1_9FIRM</name>
<dbReference type="InterPro" id="IPR001223">
    <property type="entry name" value="Glyco_hydro18_cat"/>
</dbReference>
<dbReference type="Pfam" id="PF00704">
    <property type="entry name" value="Glyco_hydro_18"/>
    <property type="match status" value="1"/>
</dbReference>
<dbReference type="InterPro" id="IPR029070">
    <property type="entry name" value="Chitinase_insertion_sf"/>
</dbReference>
<evidence type="ECO:0000313" key="4">
    <source>
        <dbReference type="Proteomes" id="UP001144256"/>
    </source>
</evidence>
<protein>
    <recommendedName>
        <fullName evidence="2">Chitinase II/V-like catalytic domain-containing protein</fullName>
    </recommendedName>
</protein>
<dbReference type="GO" id="GO:0005975">
    <property type="term" value="P:carbohydrate metabolic process"/>
    <property type="evidence" value="ECO:0007669"/>
    <property type="project" value="InterPro"/>
</dbReference>
<dbReference type="RefSeq" id="WP_281819767.1">
    <property type="nucleotide sequence ID" value="NZ_BRLB01000030.1"/>
</dbReference>
<proteinExistence type="predicted"/>
<evidence type="ECO:0000259" key="2">
    <source>
        <dbReference type="SMART" id="SM00636"/>
    </source>
</evidence>
<reference evidence="3" key="1">
    <citation type="submission" date="2022-06" db="EMBL/GenBank/DDBJ databases">
        <title>Vallitalea longa sp. nov., an anaerobic bacterium isolated from marine sediment.</title>
        <authorList>
            <person name="Hirano S."/>
            <person name="Terahara T."/>
            <person name="Mori K."/>
            <person name="Hamada M."/>
            <person name="Matsumoto R."/>
            <person name="Kobayashi T."/>
        </authorList>
    </citation>
    <scope>NUCLEOTIDE SEQUENCE</scope>
    <source>
        <strain evidence="3">SH18-1</strain>
    </source>
</reference>
<evidence type="ECO:0000256" key="1">
    <source>
        <dbReference type="SAM" id="SignalP"/>
    </source>
</evidence>
<dbReference type="SMART" id="SM00636">
    <property type="entry name" value="Glyco_18"/>
    <property type="match status" value="1"/>
</dbReference>
<dbReference type="PANTHER" id="PTHR46066">
    <property type="entry name" value="CHITINASE DOMAIN-CONTAINING PROTEIN 1 FAMILY MEMBER"/>
    <property type="match status" value="1"/>
</dbReference>